<keyword evidence="1" id="KW-0472">Membrane</keyword>
<dbReference type="Proteomes" id="UP000077037">
    <property type="component" value="Unassembled WGS sequence"/>
</dbReference>
<name>A0A157P251_9BORD</name>
<accession>A0A157P251</accession>
<dbReference type="GO" id="GO:0080120">
    <property type="term" value="P:CAAX-box protein maturation"/>
    <property type="evidence" value="ECO:0007669"/>
    <property type="project" value="UniProtKB-ARBA"/>
</dbReference>
<evidence type="ECO:0000259" key="2">
    <source>
        <dbReference type="Pfam" id="PF02517"/>
    </source>
</evidence>
<feature type="domain" description="CAAX prenyl protease 2/Lysostaphin resistance protein A-like" evidence="2">
    <location>
        <begin position="87"/>
        <end position="233"/>
    </location>
</feature>
<keyword evidence="1" id="KW-0812">Transmembrane</keyword>
<dbReference type="OrthoDB" id="8521072at2"/>
<protein>
    <submittedName>
        <fullName evidence="3">Membrane protein</fullName>
    </submittedName>
</protein>
<dbReference type="Pfam" id="PF02517">
    <property type="entry name" value="Rce1-like"/>
    <property type="match status" value="1"/>
</dbReference>
<dbReference type="RefSeq" id="WP_066411537.1">
    <property type="nucleotide sequence ID" value="NZ_FKBS01000014.1"/>
</dbReference>
<gene>
    <name evidence="3" type="ORF">SAMEA1982600_02166</name>
</gene>
<keyword evidence="1" id="KW-1133">Transmembrane helix</keyword>
<dbReference type="GO" id="GO:0004175">
    <property type="term" value="F:endopeptidase activity"/>
    <property type="evidence" value="ECO:0007669"/>
    <property type="project" value="UniProtKB-ARBA"/>
</dbReference>
<evidence type="ECO:0000313" key="4">
    <source>
        <dbReference type="Proteomes" id="UP000077037"/>
    </source>
</evidence>
<dbReference type="AlphaFoldDB" id="A0A157P251"/>
<evidence type="ECO:0000256" key="1">
    <source>
        <dbReference type="SAM" id="Phobius"/>
    </source>
</evidence>
<dbReference type="InterPro" id="IPR003675">
    <property type="entry name" value="Rce1/LyrA-like_dom"/>
</dbReference>
<evidence type="ECO:0000313" key="3">
    <source>
        <dbReference type="EMBL" id="SAI27440.1"/>
    </source>
</evidence>
<feature type="transmembrane region" description="Helical" evidence="1">
    <location>
        <begin position="49"/>
        <end position="73"/>
    </location>
</feature>
<feature type="transmembrane region" description="Helical" evidence="1">
    <location>
        <begin position="169"/>
        <end position="189"/>
    </location>
</feature>
<feature type="transmembrane region" description="Helical" evidence="1">
    <location>
        <begin position="195"/>
        <end position="214"/>
    </location>
</feature>
<feature type="transmembrane region" description="Helical" evidence="1">
    <location>
        <begin position="226"/>
        <end position="249"/>
    </location>
</feature>
<proteinExistence type="predicted"/>
<dbReference type="EMBL" id="FKBS01000014">
    <property type="protein sequence ID" value="SAI27440.1"/>
    <property type="molecule type" value="Genomic_DNA"/>
</dbReference>
<sequence>MASHLRFSEELADFWQFLRQPTLRRLPVRRAVHGDLAGDWMPNITFGRLMAWAGVLWAINLFAFGPIAVMAAGSGGAQHRLDPQNIPWLTAVLWAPIVEEMLFRYGLRRPVQALWLCPLMLVPLLFGPQGWTAAWLACVMLAASLPLRRGRVSMAGKRLGWRREYVRRYGLVFHLVTLTFAAVHLNNFTLQGTPWYLLPLLVLPQWVTGLLLGWMRTRRGFGATMLLHGVFNAGPVLVILTLTSLVGLLPVDLPAAK</sequence>
<feature type="transmembrane region" description="Helical" evidence="1">
    <location>
        <begin position="132"/>
        <end position="148"/>
    </location>
</feature>
<reference evidence="3 4" key="1">
    <citation type="submission" date="2016-03" db="EMBL/GenBank/DDBJ databases">
        <authorList>
            <consortium name="Pathogen Informatics"/>
        </authorList>
    </citation>
    <scope>NUCLEOTIDE SEQUENCE [LARGE SCALE GENOMIC DNA]</scope>
    <source>
        <strain evidence="3 4">NCTC13364</strain>
    </source>
</reference>
<organism evidence="3 4">
    <name type="scientific">Bordetella ansorpii</name>
    <dbReference type="NCBI Taxonomy" id="288768"/>
    <lineage>
        <taxon>Bacteria</taxon>
        <taxon>Pseudomonadati</taxon>
        <taxon>Pseudomonadota</taxon>
        <taxon>Betaproteobacteria</taxon>
        <taxon>Burkholderiales</taxon>
        <taxon>Alcaligenaceae</taxon>
        <taxon>Bordetella</taxon>
    </lineage>
</organism>